<accession>A0A0U3CHA0</accession>
<gene>
    <name evidence="1" type="ORF">RD2015_3600</name>
</gene>
<dbReference type="AlphaFoldDB" id="A0A0U3CHA0"/>
<organism evidence="1 2">
    <name type="scientific">Roseateles depolymerans</name>
    <dbReference type="NCBI Taxonomy" id="76731"/>
    <lineage>
        <taxon>Bacteria</taxon>
        <taxon>Pseudomonadati</taxon>
        <taxon>Pseudomonadota</taxon>
        <taxon>Betaproteobacteria</taxon>
        <taxon>Burkholderiales</taxon>
        <taxon>Sphaerotilaceae</taxon>
        <taxon>Roseateles</taxon>
    </lineage>
</organism>
<dbReference type="KEGG" id="rdp:RD2015_3600"/>
<keyword evidence="2" id="KW-1185">Reference proteome</keyword>
<dbReference type="EMBL" id="CP013729">
    <property type="protein sequence ID" value="ALV08056.1"/>
    <property type="molecule type" value="Genomic_DNA"/>
</dbReference>
<protein>
    <submittedName>
        <fullName evidence="1">Uncharacterized protein</fullName>
    </submittedName>
</protein>
<evidence type="ECO:0000313" key="1">
    <source>
        <dbReference type="EMBL" id="ALV08056.1"/>
    </source>
</evidence>
<sequence length="340" mass="37551">MARAVVPRPMTLSVEVYRQIAKDYKIQHGIDIRINGGDDNPILQQAQREWLQEETKDLQGDETEISNALRQLTIKSQTVGLALGQAAQTIIDLMPQAVAPIAFLRPSLEKRVTGVTTGPSHMAGFIITQKLVIGIARDEPEIYGAAAICPSLRYAETNLSSFILEPKKEVAAQTDSNSCGSLAISLLKELLKKNAHQLLHDCLIISKAEHKDPSQDPIVDQFLPSPQSLRYSQSTLFIKVARAIVAGMEPEVDVHHRGQTYRVRTLTGLQGLGAPMTMVDGRQADVSDFRARWLQQFDEVAMPARRAMQSGPEDGGRNLYLNHVVHRHARRFKLAGGALV</sequence>
<dbReference type="Proteomes" id="UP000060699">
    <property type="component" value="Chromosome"/>
</dbReference>
<reference evidence="1 2" key="1">
    <citation type="submission" date="2015-12" db="EMBL/GenBank/DDBJ databases">
        <title>Complete genome of Roseateles depolymerans KCTC 42856.</title>
        <authorList>
            <person name="Kim K.M."/>
        </authorList>
    </citation>
    <scope>NUCLEOTIDE SEQUENCE [LARGE SCALE GENOMIC DNA]</scope>
    <source>
        <strain evidence="1 2">KCTC 42856</strain>
    </source>
</reference>
<proteinExistence type="predicted"/>
<evidence type="ECO:0000313" key="2">
    <source>
        <dbReference type="Proteomes" id="UP000060699"/>
    </source>
</evidence>
<name>A0A0U3CHA0_9BURK</name>